<dbReference type="PANTHER" id="PTHR23409">
    <property type="entry name" value="RIBONUCLEOSIDE-DIPHOSPHATE REDUCTASE SMALL CHAIN"/>
    <property type="match status" value="1"/>
</dbReference>
<dbReference type="GO" id="GO:0004748">
    <property type="term" value="F:ribonucleoside-diphosphate reductase activity, thioredoxin disulfide as acceptor"/>
    <property type="evidence" value="ECO:0007669"/>
    <property type="project" value="TreeGrafter"/>
</dbReference>
<accession>A0A8X6W4E0</accession>
<sequence>MSFYVTLPSDSSMHFFPENKISHFKTQLPSPVCLNGEWEVGLSEIIYPHSWLNVNETNNYFLYKAGDGNISSTVKRTIDVGCYETMLDIISAVQLALPKNPNRFTIIYNKATKRVKINAVQGSSLHLENLGELLGFKRNAIIIGNMKSEFVADAWSNFSVFYVYSDLISPQIVGDTQAPLLRIVRTKGKDGETISQYYDRPQYLPLVRHSFQTIQSELRLNSGDFVPFERVKGGKTIGKEVLMTGSRVASDVLSGENFKEAVKTRSRESGKKLAQKAIDRVQSMVGKGQYKRKHSPECVKSELELFNLPGTQTVIQDGQWKQFHPLSNVFDNAPVEFHISGSAEDYIDLSQTQLYVKAKIVKVDNTPITKDDTIGPVNLFLHSLFSQVDVSLNDRVVSNSSNTYPYRSYIETLLNHGYDSKTSQLTAELFYKDSDDGLKKRTEFFKESATVDMIGCIHSDLFHQDRLLLNLVDLKIKLIRSKPEFCLQGSEGFKVVLDHVSLFIRKVRVNPGVILGHAKALEKTSAKYPINRVLCKVYSIPKGSMSFIQDNIFSGQMPKKLFVGCVDNEAFHGAFSKSPYEFKHFNLNFIGVYVDGQPVPHNPLELDFSKDQYIRAYQTLFVGTDRMGQDRGIFISRKEYKDSNTLFGFNLSPDLCSSGEHLSLIKHSNLRLELKFSKSLEQTVCVIVFAEFENLIEINKSRNILYDFGN</sequence>
<dbReference type="Proteomes" id="UP000887159">
    <property type="component" value="Unassembled WGS sequence"/>
</dbReference>
<proteinExistence type="predicted"/>
<name>A0A8X6W4E0_TRICX</name>
<gene>
    <name evidence="1" type="primary">F54H12.2</name>
    <name evidence="1" type="ORF">TNCV_242721</name>
</gene>
<dbReference type="PANTHER" id="PTHR23409:SF21">
    <property type="entry name" value="CAPSID PROTEIN"/>
    <property type="match status" value="1"/>
</dbReference>
<dbReference type="GO" id="GO:0009263">
    <property type="term" value="P:deoxyribonucleotide biosynthetic process"/>
    <property type="evidence" value="ECO:0007669"/>
    <property type="project" value="InterPro"/>
</dbReference>
<dbReference type="InterPro" id="IPR000358">
    <property type="entry name" value="RNR_small_fam"/>
</dbReference>
<keyword evidence="2" id="KW-1185">Reference proteome</keyword>
<comment type="caution">
    <text evidence="1">The sequence shown here is derived from an EMBL/GenBank/DDBJ whole genome shotgun (WGS) entry which is preliminary data.</text>
</comment>
<dbReference type="GO" id="GO:0005829">
    <property type="term" value="C:cytosol"/>
    <property type="evidence" value="ECO:0007669"/>
    <property type="project" value="TreeGrafter"/>
</dbReference>
<dbReference type="AlphaFoldDB" id="A0A8X6W4E0"/>
<organism evidence="1 2">
    <name type="scientific">Trichonephila clavipes</name>
    <name type="common">Golden silk orbweaver</name>
    <name type="synonym">Nephila clavipes</name>
    <dbReference type="NCBI Taxonomy" id="2585209"/>
    <lineage>
        <taxon>Eukaryota</taxon>
        <taxon>Metazoa</taxon>
        <taxon>Ecdysozoa</taxon>
        <taxon>Arthropoda</taxon>
        <taxon>Chelicerata</taxon>
        <taxon>Arachnida</taxon>
        <taxon>Araneae</taxon>
        <taxon>Araneomorphae</taxon>
        <taxon>Entelegynae</taxon>
        <taxon>Araneoidea</taxon>
        <taxon>Nephilidae</taxon>
        <taxon>Trichonephila</taxon>
    </lineage>
</organism>
<protein>
    <submittedName>
        <fullName evidence="1">Uncharacterized protein F54H12.2</fullName>
    </submittedName>
</protein>
<evidence type="ECO:0000313" key="1">
    <source>
        <dbReference type="EMBL" id="GFY27807.1"/>
    </source>
</evidence>
<evidence type="ECO:0000313" key="2">
    <source>
        <dbReference type="Proteomes" id="UP000887159"/>
    </source>
</evidence>
<reference evidence="1" key="1">
    <citation type="submission" date="2020-08" db="EMBL/GenBank/DDBJ databases">
        <title>Multicomponent nature underlies the extraordinary mechanical properties of spider dragline silk.</title>
        <authorList>
            <person name="Kono N."/>
            <person name="Nakamura H."/>
            <person name="Mori M."/>
            <person name="Yoshida Y."/>
            <person name="Ohtoshi R."/>
            <person name="Malay A.D."/>
            <person name="Moran D.A.P."/>
            <person name="Tomita M."/>
            <person name="Numata K."/>
            <person name="Arakawa K."/>
        </authorList>
    </citation>
    <scope>NUCLEOTIDE SEQUENCE</scope>
</reference>
<dbReference type="EMBL" id="BMAU01021381">
    <property type="protein sequence ID" value="GFY27807.1"/>
    <property type="molecule type" value="Genomic_DNA"/>
</dbReference>